<dbReference type="PANTHER" id="PTHR47861:SF3">
    <property type="entry name" value="FKBP-TYPE PEPTIDYL-PROLYL CIS-TRANS ISOMERASE SLYD"/>
    <property type="match status" value="1"/>
</dbReference>
<comment type="caution">
    <text evidence="12">The sequence shown here is derived from an EMBL/GenBank/DDBJ whole genome shotgun (WGS) entry which is preliminary data.</text>
</comment>
<evidence type="ECO:0000256" key="4">
    <source>
        <dbReference type="ARBA" id="ARBA00022490"/>
    </source>
</evidence>
<dbReference type="PROSITE" id="PS50059">
    <property type="entry name" value="FKBP_PPIASE"/>
    <property type="match status" value="1"/>
</dbReference>
<dbReference type="GO" id="GO:0005737">
    <property type="term" value="C:cytoplasm"/>
    <property type="evidence" value="ECO:0007669"/>
    <property type="project" value="UniProtKB-SubCell"/>
</dbReference>
<dbReference type="RefSeq" id="WP_043115437.1">
    <property type="nucleotide sequence ID" value="NZ_JRAA01000001.1"/>
</dbReference>
<dbReference type="PATRIC" id="fig|2340.3.peg.271"/>
<protein>
    <recommendedName>
        <fullName evidence="10">Peptidyl-prolyl cis-trans isomerase</fullName>
        <ecNumber evidence="10">5.2.1.8</ecNumber>
    </recommendedName>
</protein>
<dbReference type="EMBL" id="JRAA01000001">
    <property type="protein sequence ID" value="KHF25757.1"/>
    <property type="molecule type" value="Genomic_DNA"/>
</dbReference>
<comment type="subcellular location">
    <subcellularLocation>
        <location evidence="2">Cytoplasm</location>
    </subcellularLocation>
</comment>
<accession>A0A0B0HAQ8</accession>
<evidence type="ECO:0000256" key="10">
    <source>
        <dbReference type="RuleBase" id="RU003915"/>
    </source>
</evidence>
<evidence type="ECO:0000313" key="12">
    <source>
        <dbReference type="EMBL" id="KHF25757.1"/>
    </source>
</evidence>
<dbReference type="InterPro" id="IPR001179">
    <property type="entry name" value="PPIase_FKBP_dom"/>
</dbReference>
<organism evidence="12 13">
    <name type="scientific">Solemya velum gill symbiont</name>
    <dbReference type="NCBI Taxonomy" id="2340"/>
    <lineage>
        <taxon>Bacteria</taxon>
        <taxon>Pseudomonadati</taxon>
        <taxon>Pseudomonadota</taxon>
        <taxon>Gammaproteobacteria</taxon>
        <taxon>sulfur-oxidizing symbionts</taxon>
    </lineage>
</organism>
<reference evidence="12 13" key="1">
    <citation type="journal article" date="2014" name="BMC Genomics">
        <title>The genome of the intracellular bacterium of the coastal bivalve, Solemya velum: a blueprint for thriving in and out of symbiosis.</title>
        <authorList>
            <person name="Dmytrenko O."/>
            <person name="Russell S.L."/>
            <person name="Loo W.T."/>
            <person name="Fontanez K.M."/>
            <person name="Liao L."/>
            <person name="Roeselers G."/>
            <person name="Sharma R."/>
            <person name="Stewart F.J."/>
            <person name="Newton I.L."/>
            <person name="Woyke T."/>
            <person name="Wu D."/>
            <person name="Lang J.M."/>
            <person name="Eisen J.A."/>
            <person name="Cavanaugh C.M."/>
        </authorList>
    </citation>
    <scope>NUCLEOTIDE SEQUENCE [LARGE SCALE GENOMIC DNA]</scope>
    <source>
        <strain evidence="12 13">WH</strain>
    </source>
</reference>
<dbReference type="OrthoDB" id="9808891at2"/>
<dbReference type="SUPFAM" id="SSF54534">
    <property type="entry name" value="FKBP-like"/>
    <property type="match status" value="1"/>
</dbReference>
<evidence type="ECO:0000256" key="8">
    <source>
        <dbReference type="ARBA" id="ARBA00037071"/>
    </source>
</evidence>
<comment type="function">
    <text evidence="8">Also involved in hydrogenase metallocenter assembly, probably by participating in the nickel insertion step. This function in hydrogenase biosynthesis requires chaperone activity and the presence of the metal-binding domain, but not PPIase activity.</text>
</comment>
<comment type="catalytic activity">
    <reaction evidence="1 9 10">
        <text>[protein]-peptidylproline (omega=180) = [protein]-peptidylproline (omega=0)</text>
        <dbReference type="Rhea" id="RHEA:16237"/>
        <dbReference type="Rhea" id="RHEA-COMP:10747"/>
        <dbReference type="Rhea" id="RHEA-COMP:10748"/>
        <dbReference type="ChEBI" id="CHEBI:83833"/>
        <dbReference type="ChEBI" id="CHEBI:83834"/>
        <dbReference type="EC" id="5.2.1.8"/>
    </reaction>
</comment>
<evidence type="ECO:0000256" key="3">
    <source>
        <dbReference type="ARBA" id="ARBA00006577"/>
    </source>
</evidence>
<dbReference type="GO" id="GO:0003755">
    <property type="term" value="F:peptidyl-prolyl cis-trans isomerase activity"/>
    <property type="evidence" value="ECO:0007669"/>
    <property type="project" value="UniProtKB-UniRule"/>
</dbReference>
<sequence>MAAEQGQTVRVHYTGTLEDQSEFDNSRTRGEPLEFTIGVRQVIPGFEDAVVGMSPGDTKVINIPAAEAYGEHSAEMIAEFSRAEIGDDIQLEVGLVLSAQGPDGQALHFSVVSFTDEMVTLDGNHPLAGKDLTFDIELVEIV</sequence>
<evidence type="ECO:0000256" key="9">
    <source>
        <dbReference type="PROSITE-ProRule" id="PRU00277"/>
    </source>
</evidence>
<evidence type="ECO:0000256" key="1">
    <source>
        <dbReference type="ARBA" id="ARBA00000971"/>
    </source>
</evidence>
<keyword evidence="4" id="KW-0963">Cytoplasm</keyword>
<proteinExistence type="inferred from homology"/>
<comment type="similarity">
    <text evidence="3 10">Belongs to the FKBP-type PPIase family.</text>
</comment>
<dbReference type="eggNOG" id="COG1047">
    <property type="taxonomic scope" value="Bacteria"/>
</dbReference>
<feature type="domain" description="PPIase FKBP-type" evidence="11">
    <location>
        <begin position="6"/>
        <end position="99"/>
    </location>
</feature>
<dbReference type="EC" id="5.2.1.8" evidence="10"/>
<dbReference type="STRING" id="2340.JV46_19190"/>
<dbReference type="Pfam" id="PF00254">
    <property type="entry name" value="FKBP_C"/>
    <property type="match status" value="1"/>
</dbReference>
<dbReference type="Proteomes" id="UP000030856">
    <property type="component" value="Unassembled WGS sequence"/>
</dbReference>
<dbReference type="PANTHER" id="PTHR47861">
    <property type="entry name" value="FKBP-TYPE PEPTIDYL-PROLYL CIS-TRANS ISOMERASE SLYD"/>
    <property type="match status" value="1"/>
</dbReference>
<evidence type="ECO:0000256" key="6">
    <source>
        <dbReference type="ARBA" id="ARBA00023186"/>
    </source>
</evidence>
<keyword evidence="5 9" id="KW-0697">Rotamase</keyword>
<dbReference type="InterPro" id="IPR046357">
    <property type="entry name" value="PPIase_dom_sf"/>
</dbReference>
<dbReference type="GO" id="GO:0042026">
    <property type="term" value="P:protein refolding"/>
    <property type="evidence" value="ECO:0007669"/>
    <property type="project" value="UniProtKB-ARBA"/>
</dbReference>
<keyword evidence="6" id="KW-0143">Chaperone</keyword>
<keyword evidence="13" id="KW-1185">Reference proteome</keyword>
<evidence type="ECO:0000256" key="7">
    <source>
        <dbReference type="ARBA" id="ARBA00023235"/>
    </source>
</evidence>
<dbReference type="AlphaFoldDB" id="A0A0B0HAQ8"/>
<name>A0A0B0HAQ8_SOVGS</name>
<evidence type="ECO:0000259" key="11">
    <source>
        <dbReference type="PROSITE" id="PS50059"/>
    </source>
</evidence>
<evidence type="ECO:0000256" key="2">
    <source>
        <dbReference type="ARBA" id="ARBA00004496"/>
    </source>
</evidence>
<dbReference type="Gene3D" id="3.10.50.40">
    <property type="match status" value="1"/>
</dbReference>
<evidence type="ECO:0000256" key="5">
    <source>
        <dbReference type="ARBA" id="ARBA00023110"/>
    </source>
</evidence>
<keyword evidence="7 9" id="KW-0413">Isomerase</keyword>
<evidence type="ECO:0000313" key="13">
    <source>
        <dbReference type="Proteomes" id="UP000030856"/>
    </source>
</evidence>
<gene>
    <name evidence="12" type="ORF">JV46_19190</name>
</gene>